<feature type="compositionally biased region" description="Polar residues" evidence="1">
    <location>
        <begin position="114"/>
        <end position="123"/>
    </location>
</feature>
<organism evidence="2 3">
    <name type="scientific">Macrosiphum euphorbiae</name>
    <name type="common">potato aphid</name>
    <dbReference type="NCBI Taxonomy" id="13131"/>
    <lineage>
        <taxon>Eukaryota</taxon>
        <taxon>Metazoa</taxon>
        <taxon>Ecdysozoa</taxon>
        <taxon>Arthropoda</taxon>
        <taxon>Hexapoda</taxon>
        <taxon>Insecta</taxon>
        <taxon>Pterygota</taxon>
        <taxon>Neoptera</taxon>
        <taxon>Paraneoptera</taxon>
        <taxon>Hemiptera</taxon>
        <taxon>Sternorrhyncha</taxon>
        <taxon>Aphidomorpha</taxon>
        <taxon>Aphidoidea</taxon>
        <taxon>Aphididae</taxon>
        <taxon>Macrosiphini</taxon>
        <taxon>Macrosiphum</taxon>
    </lineage>
</organism>
<feature type="compositionally biased region" description="Basic and acidic residues" evidence="1">
    <location>
        <begin position="138"/>
        <end position="147"/>
    </location>
</feature>
<feature type="region of interest" description="Disordered" evidence="1">
    <location>
        <begin position="1"/>
        <end position="23"/>
    </location>
</feature>
<proteinExistence type="predicted"/>
<dbReference type="EMBL" id="CARXXK010001034">
    <property type="protein sequence ID" value="CAI6372487.1"/>
    <property type="molecule type" value="Genomic_DNA"/>
</dbReference>
<protein>
    <submittedName>
        <fullName evidence="2">Uncharacterized protein</fullName>
    </submittedName>
</protein>
<evidence type="ECO:0000256" key="1">
    <source>
        <dbReference type="SAM" id="MobiDB-lite"/>
    </source>
</evidence>
<dbReference type="AlphaFoldDB" id="A0AAV0XXI9"/>
<keyword evidence="3" id="KW-1185">Reference proteome</keyword>
<reference evidence="2 3" key="1">
    <citation type="submission" date="2023-01" db="EMBL/GenBank/DDBJ databases">
        <authorList>
            <person name="Whitehead M."/>
        </authorList>
    </citation>
    <scope>NUCLEOTIDE SEQUENCE [LARGE SCALE GENOMIC DNA]</scope>
</reference>
<sequence length="173" mass="19928">MDPRFGESNKQPVADRSCNPPMANTKLDSELFNHMTEHQASFREYPCADRTQPVVQCVHEIVGNCQALMSNVTSQRHDYRAKYLIRLKRATGPKDTIGAILSQDPTFMMDKGTETCSSHQQWEPQFRDPLTEEQPPTNEKRNDDKSAGLEAGPLQDNSEWQYCNLWRLQHGFW</sequence>
<feature type="region of interest" description="Disordered" evidence="1">
    <location>
        <begin position="110"/>
        <end position="153"/>
    </location>
</feature>
<name>A0AAV0XXI9_9HEMI</name>
<dbReference type="Proteomes" id="UP001160148">
    <property type="component" value="Unassembled WGS sequence"/>
</dbReference>
<evidence type="ECO:0000313" key="2">
    <source>
        <dbReference type="EMBL" id="CAI6372487.1"/>
    </source>
</evidence>
<accession>A0AAV0XXI9</accession>
<gene>
    <name evidence="2" type="ORF">MEUPH1_LOCUS26347</name>
</gene>
<evidence type="ECO:0000313" key="3">
    <source>
        <dbReference type="Proteomes" id="UP001160148"/>
    </source>
</evidence>
<comment type="caution">
    <text evidence="2">The sequence shown here is derived from an EMBL/GenBank/DDBJ whole genome shotgun (WGS) entry which is preliminary data.</text>
</comment>